<keyword evidence="3" id="KW-1185">Reference proteome</keyword>
<reference evidence="2" key="1">
    <citation type="journal article" date="2010" name="Science">
        <title>Plasticity of animal genome architecture unmasked by rapid evolution of a pelagic tunicate.</title>
        <authorList>
            <person name="Denoeud F."/>
            <person name="Henriet S."/>
            <person name="Mungpakdee S."/>
            <person name="Aury J.M."/>
            <person name="Da Silva C."/>
            <person name="Brinkmann H."/>
            <person name="Mikhaleva J."/>
            <person name="Olsen L.C."/>
            <person name="Jubin C."/>
            <person name="Canestro C."/>
            <person name="Bouquet J.M."/>
            <person name="Danks G."/>
            <person name="Poulain J."/>
            <person name="Campsteijn C."/>
            <person name="Adamski M."/>
            <person name="Cross I."/>
            <person name="Yadetie F."/>
            <person name="Muffato M."/>
            <person name="Louis A."/>
            <person name="Butcher S."/>
            <person name="Tsagkogeorga G."/>
            <person name="Konrad A."/>
            <person name="Singh S."/>
            <person name="Jensen M.F."/>
            <person name="Cong E.H."/>
            <person name="Eikeseth-Otteraa H."/>
            <person name="Noel B."/>
            <person name="Anthouard V."/>
            <person name="Porcel B.M."/>
            <person name="Kachouri-Lafond R."/>
            <person name="Nishino A."/>
            <person name="Ugolini M."/>
            <person name="Chourrout P."/>
            <person name="Nishida H."/>
            <person name="Aasland R."/>
            <person name="Huzurbazar S."/>
            <person name="Westhof E."/>
            <person name="Delsuc F."/>
            <person name="Lehrach H."/>
            <person name="Reinhardt R."/>
            <person name="Weissenbach J."/>
            <person name="Roy S.W."/>
            <person name="Artiguenave F."/>
            <person name="Postlethwait J.H."/>
            <person name="Manak J.R."/>
            <person name="Thompson E.M."/>
            <person name="Jaillon O."/>
            <person name="Du Pasquier L."/>
            <person name="Boudinot P."/>
            <person name="Liberles D.A."/>
            <person name="Volff J.N."/>
            <person name="Philippe H."/>
            <person name="Lenhard B."/>
            <person name="Roest Crollius H."/>
            <person name="Wincker P."/>
            <person name="Chourrout D."/>
        </authorList>
    </citation>
    <scope>NUCLEOTIDE SEQUENCE [LARGE SCALE GENOMIC DNA]</scope>
</reference>
<dbReference type="Proteomes" id="UP000001307">
    <property type="component" value="Unassembled WGS sequence"/>
</dbReference>
<feature type="region of interest" description="Disordered" evidence="1">
    <location>
        <begin position="364"/>
        <end position="395"/>
    </location>
</feature>
<sequence length="544" mass="61999">MVVIAVAGTKRREEIRQVVKNTRTMMIVQKGATKEVVESHEDKKVECDRAEKNSKFNFLCETDESNQNGLESRPSSGRGSWSSACSKDLADVIVQNQQPRTYRNTKTESRTDRSSPVQCIWHINPNQTQDMNNGQPKSVRPWSGPTAADFRPIIPTEECHPVIKNARNPFLPSSTDKNSVQTHLPANADAHRRFCVTQTPKISFSAENKDNIRSCTTGNQAKFNSFPRKSDKNRVSATFSSPLRINSLHSSNFCDKNSTKTMKLDIENSMNKQEPKVLFQANKNAYQATFPPPPQSDIEGNRGTCSLRKNEISKMSSQNTSYSPKPVILGNSKKLNISLKSEISPPKKKNIEKGCSVEQCVSKSYQGESDQSQPKMSHAARRKVTMSQRQEEVEETQDRYMLIGKGVPAFTEWGLSTRQNVKEEIEVWPCNRYTKRGLSADITLRPKLKRKINALRYADKHGAAVFFESLSGHKTTHRNQIQLNLPRQEMQYQMERASWFQYFRGDLSVQLEKEYLFDNEHRQKGLERFRSHITVPETKFINAA</sequence>
<name>E4X0R7_OIKDI</name>
<protein>
    <submittedName>
        <fullName evidence="2">Uncharacterized protein</fullName>
    </submittedName>
</protein>
<dbReference type="OrthoDB" id="10418190at2759"/>
<proteinExistence type="predicted"/>
<evidence type="ECO:0000256" key="1">
    <source>
        <dbReference type="SAM" id="MobiDB-lite"/>
    </source>
</evidence>
<evidence type="ECO:0000313" key="3">
    <source>
        <dbReference type="Proteomes" id="UP000001307"/>
    </source>
</evidence>
<feature type="compositionally biased region" description="Polar residues" evidence="1">
    <location>
        <begin position="364"/>
        <end position="375"/>
    </location>
</feature>
<gene>
    <name evidence="2" type="ORF">GSOID_T00014874001</name>
</gene>
<dbReference type="EMBL" id="FN653020">
    <property type="protein sequence ID" value="CBY22951.1"/>
    <property type="molecule type" value="Genomic_DNA"/>
</dbReference>
<dbReference type="InParanoid" id="E4X0R7"/>
<evidence type="ECO:0000313" key="2">
    <source>
        <dbReference type="EMBL" id="CBY22951.1"/>
    </source>
</evidence>
<dbReference type="AlphaFoldDB" id="E4X0R7"/>
<accession>E4X0R7</accession>
<organism evidence="2">
    <name type="scientific">Oikopleura dioica</name>
    <name type="common">Tunicate</name>
    <dbReference type="NCBI Taxonomy" id="34765"/>
    <lineage>
        <taxon>Eukaryota</taxon>
        <taxon>Metazoa</taxon>
        <taxon>Chordata</taxon>
        <taxon>Tunicata</taxon>
        <taxon>Appendicularia</taxon>
        <taxon>Copelata</taxon>
        <taxon>Oikopleuridae</taxon>
        <taxon>Oikopleura</taxon>
    </lineage>
</organism>